<dbReference type="InterPro" id="IPR000594">
    <property type="entry name" value="ThiF_NAD_FAD-bd"/>
</dbReference>
<dbReference type="GO" id="GO:0061503">
    <property type="term" value="F:tRNA threonylcarbamoyladenosine dehydratase"/>
    <property type="evidence" value="ECO:0007669"/>
    <property type="project" value="TreeGrafter"/>
</dbReference>
<dbReference type="Pfam" id="PF00899">
    <property type="entry name" value="ThiF"/>
    <property type="match status" value="1"/>
</dbReference>
<organism evidence="2 3">
    <name type="scientific">Methylophilales bacterium HTCC2181</name>
    <dbReference type="NCBI Taxonomy" id="383631"/>
    <lineage>
        <taxon>Bacteria</taxon>
        <taxon>Pseudomonadati</taxon>
        <taxon>Pseudomonadota</taxon>
        <taxon>Betaproteobacteria</taxon>
        <taxon>Nitrosomonadales</taxon>
        <taxon>OM43 clade</taxon>
    </lineage>
</organism>
<proteinExistence type="predicted"/>
<keyword evidence="3" id="KW-1185">Reference proteome</keyword>
<feature type="domain" description="THIF-type NAD/FAD binding fold" evidence="1">
    <location>
        <begin position="17"/>
        <end position="174"/>
    </location>
</feature>
<evidence type="ECO:0000313" key="3">
    <source>
        <dbReference type="Proteomes" id="UP000054262"/>
    </source>
</evidence>
<dbReference type="OrthoDB" id="9804150at2"/>
<dbReference type="GO" id="GO:0061504">
    <property type="term" value="P:cyclic threonylcarbamoyladenosine biosynthetic process"/>
    <property type="evidence" value="ECO:0007669"/>
    <property type="project" value="TreeGrafter"/>
</dbReference>
<dbReference type="InterPro" id="IPR045886">
    <property type="entry name" value="ThiF/MoeB/HesA"/>
</dbReference>
<dbReference type="GO" id="GO:0008641">
    <property type="term" value="F:ubiquitin-like modifier activating enzyme activity"/>
    <property type="evidence" value="ECO:0007669"/>
    <property type="project" value="InterPro"/>
</dbReference>
<reference evidence="2 3" key="1">
    <citation type="submission" date="2006-11" db="EMBL/GenBank/DDBJ databases">
        <authorList>
            <person name="Giovannoni S."/>
            <person name="Vergin K."/>
            <person name="Ferriera S."/>
            <person name="Johnson J."/>
            <person name="Kravitz S."/>
            <person name="Beeson K."/>
            <person name="Sutton G."/>
            <person name="Rogers Y.-H."/>
            <person name="Friedman R."/>
            <person name="Frazier M."/>
            <person name="Venter J.C."/>
        </authorList>
    </citation>
    <scope>NUCLEOTIDE SEQUENCE [LARGE SCALE GENOMIC DNA]</scope>
    <source>
        <strain evidence="2 3">HTCC2181</strain>
    </source>
</reference>
<comment type="caution">
    <text evidence="2">The sequence shown here is derived from an EMBL/GenBank/DDBJ whole genome shotgun (WGS) entry which is preliminary data.</text>
</comment>
<gene>
    <name evidence="2" type="ORF">MB2181_03020</name>
</gene>
<dbReference type="EMBL" id="AAUX01000001">
    <property type="protein sequence ID" value="EAV47011.1"/>
    <property type="molecule type" value="Genomic_DNA"/>
</dbReference>
<dbReference type="SUPFAM" id="SSF69572">
    <property type="entry name" value="Activating enzymes of the ubiquitin-like proteins"/>
    <property type="match status" value="1"/>
</dbReference>
<dbReference type="Proteomes" id="UP000054262">
    <property type="component" value="Unassembled WGS sequence"/>
</dbReference>
<dbReference type="PANTHER" id="PTHR43267">
    <property type="entry name" value="TRNA THREONYLCARBAMOYLADENOSINE DEHYDRATASE"/>
    <property type="match status" value="1"/>
</dbReference>
<dbReference type="PANTHER" id="PTHR43267:SF1">
    <property type="entry name" value="TRNA THREONYLCARBAMOYLADENOSINE DEHYDRATASE"/>
    <property type="match status" value="1"/>
</dbReference>
<evidence type="ECO:0000259" key="1">
    <source>
        <dbReference type="Pfam" id="PF00899"/>
    </source>
</evidence>
<sequence>MSKPSLDIARRFGGIARLYGQEQLNQFQKSHICIVGIGGVGSWVAESLARHGIGRITIIDMDHLAESNINRQIHALDSTMGASKVIAMRDRLTDINPSVKVEVIDDFLDEANIKTLIHSGYDFIVDAIDQTKVKIALAQYCTDQNISLLMTGGAGGRTDPTLIQIASLDKTFGDPLLAGIRKHFNKETRVSKQRFNIPTVFSPEKVIKPEVCEDGDDLVGLNCAGYGSSLNVTATFAFVAVSFVLKNLS</sequence>
<dbReference type="Gene3D" id="3.40.50.720">
    <property type="entry name" value="NAD(P)-binding Rossmann-like Domain"/>
    <property type="match status" value="1"/>
</dbReference>
<dbReference type="AlphaFoldDB" id="A0P651"/>
<dbReference type="InterPro" id="IPR035985">
    <property type="entry name" value="Ubiquitin-activating_enz"/>
</dbReference>
<accession>A0P651</accession>
<evidence type="ECO:0000313" key="2">
    <source>
        <dbReference type="EMBL" id="EAV47011.1"/>
    </source>
</evidence>
<dbReference type="CDD" id="cd00755">
    <property type="entry name" value="YgdL_like"/>
    <property type="match status" value="1"/>
</dbReference>
<name>A0P651_9PROT</name>
<protein>
    <submittedName>
        <fullName evidence="2">HesA/MoeB/ThiF family protein</fullName>
    </submittedName>
</protein>